<dbReference type="Pfam" id="PF13563">
    <property type="entry name" value="2_5_RNA_ligase2"/>
    <property type="match status" value="1"/>
</dbReference>
<feature type="short sequence motif" description="HXTX 1" evidence="2">
    <location>
        <begin position="36"/>
        <end position="39"/>
    </location>
</feature>
<feature type="active site" description="Proton donor" evidence="2">
    <location>
        <position position="36"/>
    </location>
</feature>
<reference evidence="3 4" key="1">
    <citation type="submission" date="2023-11" db="EMBL/GenBank/DDBJ databases">
        <title>MicrobeMod: A computational toolkit for identifying prokaryotic methylation and restriction-modification with nanopore sequencing.</title>
        <authorList>
            <person name="Crits-Christoph A."/>
            <person name="Kang S.C."/>
            <person name="Lee H."/>
            <person name="Ostrov N."/>
        </authorList>
    </citation>
    <scope>NUCLEOTIDE SEQUENCE [LARGE SCALE GENOMIC DNA]</scope>
    <source>
        <strain evidence="3 4">DSMZ 700</strain>
    </source>
</reference>
<keyword evidence="4" id="KW-1185">Reference proteome</keyword>
<dbReference type="InterPro" id="IPR004175">
    <property type="entry name" value="RNA_CPDase"/>
</dbReference>
<evidence type="ECO:0000256" key="2">
    <source>
        <dbReference type="HAMAP-Rule" id="MF_01940"/>
    </source>
</evidence>
<dbReference type="InterPro" id="IPR009097">
    <property type="entry name" value="Cyclic_Pdiesterase"/>
</dbReference>
<name>A0AAW9DRI8_ACIAO</name>
<comment type="function">
    <text evidence="2">Hydrolyzes RNA 2',3'-cyclic phosphodiester to an RNA 2'-phosphomonoester.</text>
</comment>
<dbReference type="PANTHER" id="PTHR35561:SF1">
    <property type="entry name" value="RNA 2',3'-CYCLIC PHOSPHODIESTERASE"/>
    <property type="match status" value="1"/>
</dbReference>
<dbReference type="AlphaFoldDB" id="A0AAW9DRI8"/>
<dbReference type="Gene3D" id="3.90.1140.10">
    <property type="entry name" value="Cyclic phosphodiesterase"/>
    <property type="match status" value="1"/>
</dbReference>
<sequence>MRLFVALDLPWEIKTTLAGFAFNLPGARWVPAQNMHLTLRFIGEAKRLEAEEIDHALAAVRGRGFSLVLTGAGWFEKAGRVSALWIGVERNESLFHLQTKIETALRRIGLVHERRRYTPHVTLARMDLPVGPRFAEFVQSRNLYRSPPIPVAEFTLFSSYLGPDQPDYTAEVEYSLQ</sequence>
<dbReference type="RefSeq" id="WP_319614186.1">
    <property type="nucleotide sequence ID" value="NZ_JAWXYB010000018.1"/>
</dbReference>
<protein>
    <recommendedName>
        <fullName evidence="2">RNA 2',3'-cyclic phosphodiesterase</fullName>
        <shortName evidence="2">RNA 2',3'-CPDase</shortName>
        <ecNumber evidence="2">3.1.4.58</ecNumber>
    </recommendedName>
</protein>
<dbReference type="GO" id="GO:0004113">
    <property type="term" value="F:2',3'-cyclic-nucleotide 3'-phosphodiesterase activity"/>
    <property type="evidence" value="ECO:0007669"/>
    <property type="project" value="InterPro"/>
</dbReference>
<dbReference type="NCBIfam" id="TIGR02258">
    <property type="entry name" value="2_5_ligase"/>
    <property type="match status" value="1"/>
</dbReference>
<proteinExistence type="inferred from homology"/>
<dbReference type="GO" id="GO:0008664">
    <property type="term" value="F:RNA 2',3'-cyclic 3'-phosphodiesterase activity"/>
    <property type="evidence" value="ECO:0007669"/>
    <property type="project" value="UniProtKB-EC"/>
</dbReference>
<accession>A0AAW9DRI8</accession>
<organism evidence="3 4">
    <name type="scientific">Acidiphilium acidophilum</name>
    <name type="common">Thiobacillus acidophilus</name>
    <dbReference type="NCBI Taxonomy" id="76588"/>
    <lineage>
        <taxon>Bacteria</taxon>
        <taxon>Pseudomonadati</taxon>
        <taxon>Pseudomonadota</taxon>
        <taxon>Alphaproteobacteria</taxon>
        <taxon>Acetobacterales</taxon>
        <taxon>Acidocellaceae</taxon>
        <taxon>Acidiphilium</taxon>
    </lineage>
</organism>
<dbReference type="HAMAP" id="MF_01940">
    <property type="entry name" value="RNA_CPDase"/>
    <property type="match status" value="1"/>
</dbReference>
<dbReference type="PANTHER" id="PTHR35561">
    <property type="entry name" value="RNA 2',3'-CYCLIC PHOSPHODIESTERASE"/>
    <property type="match status" value="1"/>
</dbReference>
<evidence type="ECO:0000313" key="4">
    <source>
        <dbReference type="Proteomes" id="UP001279553"/>
    </source>
</evidence>
<comment type="caution">
    <text evidence="3">The sequence shown here is derived from an EMBL/GenBank/DDBJ whole genome shotgun (WGS) entry which is preliminary data.</text>
</comment>
<dbReference type="EMBL" id="JAWXYB010000018">
    <property type="protein sequence ID" value="MDX5931262.1"/>
    <property type="molecule type" value="Genomic_DNA"/>
</dbReference>
<evidence type="ECO:0000256" key="1">
    <source>
        <dbReference type="ARBA" id="ARBA00022801"/>
    </source>
</evidence>
<evidence type="ECO:0000313" key="3">
    <source>
        <dbReference type="EMBL" id="MDX5931262.1"/>
    </source>
</evidence>
<comment type="catalytic activity">
    <reaction evidence="2">
        <text>a 3'-end 2',3'-cyclophospho-ribonucleotide-RNA + H2O = a 3'-end 2'-phospho-ribonucleotide-RNA + H(+)</text>
        <dbReference type="Rhea" id="RHEA:11828"/>
        <dbReference type="Rhea" id="RHEA-COMP:10464"/>
        <dbReference type="Rhea" id="RHEA-COMP:17353"/>
        <dbReference type="ChEBI" id="CHEBI:15377"/>
        <dbReference type="ChEBI" id="CHEBI:15378"/>
        <dbReference type="ChEBI" id="CHEBI:83064"/>
        <dbReference type="ChEBI" id="CHEBI:173113"/>
        <dbReference type="EC" id="3.1.4.58"/>
    </reaction>
</comment>
<keyword evidence="1 2" id="KW-0378">Hydrolase</keyword>
<dbReference type="Proteomes" id="UP001279553">
    <property type="component" value="Unassembled WGS sequence"/>
</dbReference>
<comment type="similarity">
    <text evidence="2">Belongs to the 2H phosphoesterase superfamily. ThpR family.</text>
</comment>
<dbReference type="SUPFAM" id="SSF55144">
    <property type="entry name" value="LigT-like"/>
    <property type="match status" value="1"/>
</dbReference>
<feature type="short sequence motif" description="HXTX 2" evidence="2">
    <location>
        <begin position="120"/>
        <end position="123"/>
    </location>
</feature>
<feature type="active site" description="Proton acceptor" evidence="2">
    <location>
        <position position="120"/>
    </location>
</feature>
<dbReference type="EC" id="3.1.4.58" evidence="2"/>
<gene>
    <name evidence="3" type="primary">thpR</name>
    <name evidence="3" type="ORF">SIL87_10840</name>
</gene>